<keyword evidence="2" id="KW-1185">Reference proteome</keyword>
<organism evidence="1 2">
    <name type="scientific">Pleuronectes platessa</name>
    <name type="common">European plaice</name>
    <dbReference type="NCBI Taxonomy" id="8262"/>
    <lineage>
        <taxon>Eukaryota</taxon>
        <taxon>Metazoa</taxon>
        <taxon>Chordata</taxon>
        <taxon>Craniata</taxon>
        <taxon>Vertebrata</taxon>
        <taxon>Euteleostomi</taxon>
        <taxon>Actinopterygii</taxon>
        <taxon>Neopterygii</taxon>
        <taxon>Teleostei</taxon>
        <taxon>Neoteleostei</taxon>
        <taxon>Acanthomorphata</taxon>
        <taxon>Carangaria</taxon>
        <taxon>Pleuronectiformes</taxon>
        <taxon>Pleuronectoidei</taxon>
        <taxon>Pleuronectidae</taxon>
        <taxon>Pleuronectes</taxon>
    </lineage>
</organism>
<accession>A0A9N7U4P1</accession>
<gene>
    <name evidence="1" type="ORF">PLEPLA_LOCUS11878</name>
</gene>
<sequence length="119" mass="13122">MSRSNDMTVPKTFGWPPGGWLRPPDSSSERFIRLYRCPPHDFLSLILNPAVICKAGWEDAGVLGASAQQRSSDDSVMMLVFMLRGNSSSSSSSAYSCSFKVHCDRSSQPQSDFNTLLLL</sequence>
<evidence type="ECO:0000313" key="1">
    <source>
        <dbReference type="EMBL" id="CAB1423957.1"/>
    </source>
</evidence>
<dbReference type="AlphaFoldDB" id="A0A9N7U4P1"/>
<dbReference type="Proteomes" id="UP001153269">
    <property type="component" value="Unassembled WGS sequence"/>
</dbReference>
<comment type="caution">
    <text evidence="1">The sequence shown here is derived from an EMBL/GenBank/DDBJ whole genome shotgun (WGS) entry which is preliminary data.</text>
</comment>
<evidence type="ECO:0000313" key="2">
    <source>
        <dbReference type="Proteomes" id="UP001153269"/>
    </source>
</evidence>
<dbReference type="EMBL" id="CADEAL010000694">
    <property type="protein sequence ID" value="CAB1423957.1"/>
    <property type="molecule type" value="Genomic_DNA"/>
</dbReference>
<reference evidence="1" key="1">
    <citation type="submission" date="2020-03" db="EMBL/GenBank/DDBJ databases">
        <authorList>
            <person name="Weist P."/>
        </authorList>
    </citation>
    <scope>NUCLEOTIDE SEQUENCE</scope>
</reference>
<name>A0A9N7U4P1_PLEPL</name>
<proteinExistence type="predicted"/>
<protein>
    <submittedName>
        <fullName evidence="1">Uncharacterized protein</fullName>
    </submittedName>
</protein>